<keyword evidence="3" id="KW-0378">Hydrolase</keyword>
<evidence type="ECO:0000313" key="6">
    <source>
        <dbReference type="EMBL" id="KAJ4463170.1"/>
    </source>
</evidence>
<proteinExistence type="predicted"/>
<dbReference type="SUPFAM" id="SSF56235">
    <property type="entry name" value="N-terminal nucleophile aminohydrolases (Ntn hydrolases)"/>
    <property type="match status" value="1"/>
</dbReference>
<organism evidence="6 7">
    <name type="scientific">Paratrimastix pyriformis</name>
    <dbReference type="NCBI Taxonomy" id="342808"/>
    <lineage>
        <taxon>Eukaryota</taxon>
        <taxon>Metamonada</taxon>
        <taxon>Preaxostyla</taxon>
        <taxon>Paratrimastigidae</taxon>
        <taxon>Paratrimastix</taxon>
    </lineage>
</organism>
<evidence type="ECO:0000256" key="2">
    <source>
        <dbReference type="ARBA" id="ARBA00022698"/>
    </source>
</evidence>
<reference evidence="6" key="1">
    <citation type="journal article" date="2022" name="bioRxiv">
        <title>Genomics of Preaxostyla Flagellates Illuminates Evolutionary Transitions and the Path Towards Mitochondrial Loss.</title>
        <authorList>
            <person name="Novak L.V.F."/>
            <person name="Treitli S.C."/>
            <person name="Pyrih J."/>
            <person name="Halakuc P."/>
            <person name="Pipaliya S.V."/>
            <person name="Vacek V."/>
            <person name="Brzon O."/>
            <person name="Soukal P."/>
            <person name="Eme L."/>
            <person name="Dacks J.B."/>
            <person name="Karnkowska A."/>
            <person name="Elias M."/>
            <person name="Hampl V."/>
        </authorList>
    </citation>
    <scope>NUCLEOTIDE SEQUENCE</scope>
    <source>
        <strain evidence="6">RCP-MX</strain>
    </source>
</reference>
<evidence type="ECO:0000256" key="1">
    <source>
        <dbReference type="ARBA" id="ARBA00022670"/>
    </source>
</evidence>
<dbReference type="PROSITE" id="PS51476">
    <property type="entry name" value="PROTEASOME_BETA_2"/>
    <property type="match status" value="1"/>
</dbReference>
<accession>A0ABQ8V282</accession>
<keyword evidence="6" id="KW-0647">Proteasome</keyword>
<dbReference type="PANTHER" id="PTHR32194">
    <property type="entry name" value="METALLOPROTEASE TLDD"/>
    <property type="match status" value="1"/>
</dbReference>
<comment type="caution">
    <text evidence="6">The sequence shown here is derived from an EMBL/GenBank/DDBJ whole genome shotgun (WGS) entry which is preliminary data.</text>
</comment>
<dbReference type="CDD" id="cd03763">
    <property type="entry name" value="proteasome_beta_type_7"/>
    <property type="match status" value="1"/>
</dbReference>
<dbReference type="PANTHER" id="PTHR32194:SF4">
    <property type="entry name" value="PROTEASOME SUBUNIT BETA TYPE-7"/>
    <property type="match status" value="1"/>
</dbReference>
<feature type="region of interest" description="Disordered" evidence="5">
    <location>
        <begin position="298"/>
        <end position="317"/>
    </location>
</feature>
<dbReference type="Pfam" id="PF00227">
    <property type="entry name" value="Proteasome"/>
    <property type="match status" value="1"/>
</dbReference>
<name>A0ABQ8V282_9EUKA</name>
<dbReference type="Gene3D" id="3.60.20.10">
    <property type="entry name" value="Glutamine Phosphoribosylpyrophosphate, subunit 1, domain 1"/>
    <property type="match status" value="1"/>
</dbReference>
<dbReference type="EMBL" id="JAPMOS010000001">
    <property type="protein sequence ID" value="KAJ4463170.1"/>
    <property type="molecule type" value="Genomic_DNA"/>
</dbReference>
<dbReference type="InterPro" id="IPR001353">
    <property type="entry name" value="Proteasome_sua/b"/>
</dbReference>
<gene>
    <name evidence="6" type="ORF">PAPYR_456</name>
</gene>
<dbReference type="GO" id="GO:0000502">
    <property type="term" value="C:proteasome complex"/>
    <property type="evidence" value="ECO:0007669"/>
    <property type="project" value="UniProtKB-KW"/>
</dbReference>
<feature type="region of interest" description="Disordered" evidence="5">
    <location>
        <begin position="1"/>
        <end position="25"/>
    </location>
</feature>
<evidence type="ECO:0000256" key="5">
    <source>
        <dbReference type="SAM" id="MobiDB-lite"/>
    </source>
</evidence>
<feature type="compositionally biased region" description="Basic and acidic residues" evidence="5">
    <location>
        <begin position="304"/>
        <end position="317"/>
    </location>
</feature>
<protein>
    <submittedName>
        <fullName evidence="6">Proteasome subunit beta type-7</fullName>
    </submittedName>
</protein>
<keyword evidence="2" id="KW-0888">Threonine protease</keyword>
<evidence type="ECO:0000256" key="3">
    <source>
        <dbReference type="ARBA" id="ARBA00022801"/>
    </source>
</evidence>
<keyword evidence="4" id="KW-0539">Nucleus</keyword>
<keyword evidence="1" id="KW-0645">Protease</keyword>
<keyword evidence="7" id="KW-1185">Reference proteome</keyword>
<dbReference type="InterPro" id="IPR023333">
    <property type="entry name" value="Proteasome_suB-type"/>
</dbReference>
<evidence type="ECO:0000313" key="7">
    <source>
        <dbReference type="Proteomes" id="UP001141327"/>
    </source>
</evidence>
<evidence type="ECO:0000256" key="4">
    <source>
        <dbReference type="ARBA" id="ARBA00023242"/>
    </source>
</evidence>
<dbReference type="Proteomes" id="UP001141327">
    <property type="component" value="Unassembled WGS sequence"/>
</dbReference>
<sequence length="317" mass="34549">MVGANGESRYAPAPPKPSDPDGFCFHSPHPEVFSGQARHHHRHSHQNMASLKLQPADQKVLPKAKKTGTTICGLICHREGCVVLGADTRATSEAIIADKNCSKIHYLAPNIYCCGAGTAADTEHVTQLISSNLKLLRLNSGRQSRVDVACVLLKRHLFPYQGYVSAALVLGGVDFTGPHIYQVWPHGSTDSLDYVTMGSGSMAAMSMFESRYSHDLTLDQCKDLVHDAVLAGIFNDEGSGSNVDITIIERNKPAQILRNMDTPNTRLHPMRFQMPLKNTVVLREFIELHEAAPVAPAAVPAPAKKAEDEERAAMPLE</sequence>
<dbReference type="InterPro" id="IPR029055">
    <property type="entry name" value="Ntn_hydrolases_N"/>
</dbReference>